<reference evidence="1 2" key="1">
    <citation type="submission" date="2022-12" db="EMBL/GenBank/DDBJ databases">
        <title>Chromosome-scale assembly of the Ensete ventricosum genome.</title>
        <authorList>
            <person name="Dussert Y."/>
            <person name="Stocks J."/>
            <person name="Wendawek A."/>
            <person name="Woldeyes F."/>
            <person name="Nichols R.A."/>
            <person name="Borrell J.S."/>
        </authorList>
    </citation>
    <scope>NUCLEOTIDE SEQUENCE [LARGE SCALE GENOMIC DNA]</scope>
    <source>
        <strain evidence="2">cv. Maze</strain>
        <tissue evidence="1">Seeds</tissue>
    </source>
</reference>
<name>A0AAV8Q8Z6_ENSVE</name>
<keyword evidence="2" id="KW-1185">Reference proteome</keyword>
<evidence type="ECO:0000313" key="1">
    <source>
        <dbReference type="EMBL" id="KAJ8476224.1"/>
    </source>
</evidence>
<proteinExistence type="predicted"/>
<dbReference type="EMBL" id="JAQQAF010000006">
    <property type="protein sequence ID" value="KAJ8476224.1"/>
    <property type="molecule type" value="Genomic_DNA"/>
</dbReference>
<evidence type="ECO:0000313" key="2">
    <source>
        <dbReference type="Proteomes" id="UP001222027"/>
    </source>
</evidence>
<protein>
    <submittedName>
        <fullName evidence="1">Uncharacterized protein</fullName>
    </submittedName>
</protein>
<accession>A0AAV8Q8Z6</accession>
<dbReference type="AlphaFoldDB" id="A0AAV8Q8Z6"/>
<organism evidence="1 2">
    <name type="scientific">Ensete ventricosum</name>
    <name type="common">Abyssinian banana</name>
    <name type="synonym">Musa ensete</name>
    <dbReference type="NCBI Taxonomy" id="4639"/>
    <lineage>
        <taxon>Eukaryota</taxon>
        <taxon>Viridiplantae</taxon>
        <taxon>Streptophyta</taxon>
        <taxon>Embryophyta</taxon>
        <taxon>Tracheophyta</taxon>
        <taxon>Spermatophyta</taxon>
        <taxon>Magnoliopsida</taxon>
        <taxon>Liliopsida</taxon>
        <taxon>Zingiberales</taxon>
        <taxon>Musaceae</taxon>
        <taxon>Ensete</taxon>
    </lineage>
</organism>
<comment type="caution">
    <text evidence="1">The sequence shown here is derived from an EMBL/GenBank/DDBJ whole genome shotgun (WGS) entry which is preliminary data.</text>
</comment>
<dbReference type="Proteomes" id="UP001222027">
    <property type="component" value="Unassembled WGS sequence"/>
</dbReference>
<gene>
    <name evidence="1" type="ORF">OPV22_019951</name>
</gene>
<sequence>MIKVTICLDSLLAAIRTASSSGYCLDLLRQALLSEFLGAEKWSRWIHGQEKLRCQQRCLPWVHQQCSPRTWKNYYSEPEERRWWKMAMDYQEPGPNTYPSS</sequence>